<evidence type="ECO:0000256" key="5">
    <source>
        <dbReference type="ARBA" id="ARBA00022801"/>
    </source>
</evidence>
<feature type="active site" evidence="8">
    <location>
        <position position="242"/>
    </location>
</feature>
<reference evidence="10 11" key="1">
    <citation type="submission" date="2017-05" db="EMBL/GenBank/DDBJ databases">
        <title>Vagococcus spp. assemblies.</title>
        <authorList>
            <person name="Gulvik C.A."/>
        </authorList>
    </citation>
    <scope>NUCLEOTIDE SEQUENCE [LARGE SCALE GENOMIC DNA]</scope>
    <source>
        <strain evidence="10 11">LMG 24798</strain>
    </source>
</reference>
<dbReference type="AlphaFoldDB" id="A0A430B2W4"/>
<dbReference type="InterPro" id="IPR050266">
    <property type="entry name" value="AB_hydrolase_sf"/>
</dbReference>
<evidence type="ECO:0000256" key="6">
    <source>
        <dbReference type="ARBA" id="ARBA00029605"/>
    </source>
</evidence>
<keyword evidence="7" id="KW-0645">Protease</keyword>
<feature type="active site" description="Nucleophile" evidence="8">
    <location>
        <position position="103"/>
    </location>
</feature>
<sequence>MKGRTQIVTLSTGHHVWTRRVGNGPAHILLLHGGPGMTHEYLESLAEFLSPEDVSLYFYDQLGSYYSDQPDDPSLWNMARFKGEVEEVRQALGLEDFYLFGSSWGGFLAIDYALSHQESLKALILSNTTASIRSYCDYITELRSRAPEAVQKKWAAYESQGSYDNEEYTQLLDEYLNSRYICRLSPWPEPVVRSFDRVNQQVYETLHGPNEFFVSGNYKEWDRWEHLQEITVPTLVLGAENDSMSVADQYRMGEKLPNARVAICPVGSHLSMWDDQANYFHYLTEFLTAVESGKF</sequence>
<dbReference type="PRINTS" id="PR00793">
    <property type="entry name" value="PROAMNOPTASE"/>
</dbReference>
<organism evidence="10 11">
    <name type="scientific">Vagococcus acidifermentans</name>
    <dbReference type="NCBI Taxonomy" id="564710"/>
    <lineage>
        <taxon>Bacteria</taxon>
        <taxon>Bacillati</taxon>
        <taxon>Bacillota</taxon>
        <taxon>Bacilli</taxon>
        <taxon>Lactobacillales</taxon>
        <taxon>Enterococcaceae</taxon>
        <taxon>Vagococcus</taxon>
    </lineage>
</organism>
<comment type="caution">
    <text evidence="10">The sequence shown here is derived from an EMBL/GenBank/DDBJ whole genome shotgun (WGS) entry which is preliminary data.</text>
</comment>
<dbReference type="Proteomes" id="UP000286773">
    <property type="component" value="Unassembled WGS sequence"/>
</dbReference>
<dbReference type="Gene3D" id="3.40.50.1820">
    <property type="entry name" value="alpha/beta hydrolase"/>
    <property type="match status" value="1"/>
</dbReference>
<dbReference type="PANTHER" id="PTHR43798">
    <property type="entry name" value="MONOACYLGLYCEROL LIPASE"/>
    <property type="match status" value="1"/>
</dbReference>
<dbReference type="GO" id="GO:0016020">
    <property type="term" value="C:membrane"/>
    <property type="evidence" value="ECO:0007669"/>
    <property type="project" value="TreeGrafter"/>
</dbReference>
<dbReference type="GO" id="GO:0006508">
    <property type="term" value="P:proteolysis"/>
    <property type="evidence" value="ECO:0007669"/>
    <property type="project" value="UniProtKB-KW"/>
</dbReference>
<dbReference type="InterPro" id="IPR000073">
    <property type="entry name" value="AB_hydrolase_1"/>
</dbReference>
<evidence type="ECO:0000256" key="4">
    <source>
        <dbReference type="ARBA" id="ARBA00021843"/>
    </source>
</evidence>
<feature type="domain" description="AB hydrolase-1" evidence="9">
    <location>
        <begin position="27"/>
        <end position="275"/>
    </location>
</feature>
<dbReference type="InterPro" id="IPR005945">
    <property type="entry name" value="Pro_imino_pep"/>
</dbReference>
<feature type="active site" description="Proton donor" evidence="8">
    <location>
        <position position="269"/>
    </location>
</feature>
<evidence type="ECO:0000256" key="1">
    <source>
        <dbReference type="ARBA" id="ARBA00001585"/>
    </source>
</evidence>
<evidence type="ECO:0000256" key="3">
    <source>
        <dbReference type="ARBA" id="ARBA00012568"/>
    </source>
</evidence>
<dbReference type="PIRSF" id="PIRSF005539">
    <property type="entry name" value="Pept_S33_TRI_F1"/>
    <property type="match status" value="1"/>
</dbReference>
<comment type="function">
    <text evidence="7">Releases the N-terminal proline from various substrates.</text>
</comment>
<keyword evidence="7" id="KW-0031">Aminopeptidase</keyword>
<comment type="similarity">
    <text evidence="2 7">Belongs to the peptidase S33 family.</text>
</comment>
<dbReference type="SUPFAM" id="SSF53474">
    <property type="entry name" value="alpha/beta-Hydrolases"/>
    <property type="match status" value="1"/>
</dbReference>
<dbReference type="OrthoDB" id="9796770at2"/>
<accession>A0A430B2W4</accession>
<evidence type="ECO:0000256" key="8">
    <source>
        <dbReference type="PIRSR" id="PIRSR005539-1"/>
    </source>
</evidence>
<evidence type="ECO:0000259" key="9">
    <source>
        <dbReference type="Pfam" id="PF00561"/>
    </source>
</evidence>
<dbReference type="EC" id="3.4.11.5" evidence="3 7"/>
<proteinExistence type="inferred from homology"/>
<dbReference type="EMBL" id="NGKC01000001">
    <property type="protein sequence ID" value="RSU14648.1"/>
    <property type="molecule type" value="Genomic_DNA"/>
</dbReference>
<name>A0A430B2W4_9ENTE</name>
<evidence type="ECO:0000313" key="10">
    <source>
        <dbReference type="EMBL" id="RSU14648.1"/>
    </source>
</evidence>
<dbReference type="InterPro" id="IPR029058">
    <property type="entry name" value="AB_hydrolase_fold"/>
</dbReference>
<dbReference type="Pfam" id="PF00561">
    <property type="entry name" value="Abhydrolase_1"/>
    <property type="match status" value="1"/>
</dbReference>
<protein>
    <recommendedName>
        <fullName evidence="4 7">Proline iminopeptidase</fullName>
        <shortName evidence="7">PIP</shortName>
        <ecNumber evidence="3 7">3.4.11.5</ecNumber>
    </recommendedName>
    <alternativeName>
        <fullName evidence="6 7">Prolyl aminopeptidase</fullName>
    </alternativeName>
</protein>
<dbReference type="NCBIfam" id="TIGR01250">
    <property type="entry name" value="pro_imino_pep_2"/>
    <property type="match status" value="1"/>
</dbReference>
<evidence type="ECO:0000256" key="2">
    <source>
        <dbReference type="ARBA" id="ARBA00010088"/>
    </source>
</evidence>
<keyword evidence="5 7" id="KW-0378">Hydrolase</keyword>
<gene>
    <name evidence="10" type="ORF">CBF27_01295</name>
</gene>
<comment type="catalytic activity">
    <reaction evidence="1 7">
        <text>Release of N-terminal proline from a peptide.</text>
        <dbReference type="EC" id="3.4.11.5"/>
    </reaction>
</comment>
<dbReference type="PANTHER" id="PTHR43798:SF31">
    <property type="entry name" value="AB HYDROLASE SUPERFAMILY PROTEIN YCLE"/>
    <property type="match status" value="1"/>
</dbReference>
<dbReference type="GO" id="GO:0004177">
    <property type="term" value="F:aminopeptidase activity"/>
    <property type="evidence" value="ECO:0007669"/>
    <property type="project" value="UniProtKB-KW"/>
</dbReference>
<evidence type="ECO:0000313" key="11">
    <source>
        <dbReference type="Proteomes" id="UP000286773"/>
    </source>
</evidence>
<dbReference type="RefSeq" id="WP_126811602.1">
    <property type="nucleotide sequence ID" value="NZ_NGKC01000001.1"/>
</dbReference>
<evidence type="ECO:0000256" key="7">
    <source>
        <dbReference type="PIRNR" id="PIRNR005539"/>
    </source>
</evidence>
<keyword evidence="11" id="KW-1185">Reference proteome</keyword>
<dbReference type="InterPro" id="IPR002410">
    <property type="entry name" value="Peptidase_S33"/>
</dbReference>